<dbReference type="SMART" id="SM01008">
    <property type="entry name" value="Ald_Xan_dh_C"/>
    <property type="match status" value="1"/>
</dbReference>
<dbReference type="Pfam" id="PF01315">
    <property type="entry name" value="Ald_Xan_dh_C"/>
    <property type="match status" value="1"/>
</dbReference>
<reference evidence="4 5" key="1">
    <citation type="journal article" date="2013" name="Genome Announc.">
        <title>Draft Genome Sequence of Streptomyces viridochromogenes Strain Tu57, Producer of Avilamycin.</title>
        <authorList>
            <person name="Gruning B.A."/>
            <person name="Erxleben A."/>
            <person name="Hahnlein A."/>
            <person name="Gunther S."/>
        </authorList>
    </citation>
    <scope>NUCLEOTIDE SEQUENCE [LARGE SCALE GENOMIC DNA]</scope>
    <source>
        <strain evidence="4 5">Tue57</strain>
    </source>
</reference>
<dbReference type="SUPFAM" id="SSF54665">
    <property type="entry name" value="CO dehydrogenase molybdoprotein N-domain-like"/>
    <property type="match status" value="1"/>
</dbReference>
<dbReference type="RefSeq" id="WP_004003452.1">
    <property type="nucleotide sequence ID" value="NZ_AMLP01000251.1"/>
</dbReference>
<protein>
    <submittedName>
        <fullName evidence="4">Putative Xanthine dehydrogenase, molybdenum binding subunit apoprotein</fullName>
    </submittedName>
</protein>
<gene>
    <name evidence="4" type="ORF">STVIR_7988</name>
</gene>
<dbReference type="InterPro" id="IPR016208">
    <property type="entry name" value="Ald_Oxase/xanthine_DH-like"/>
</dbReference>
<dbReference type="PATRIC" id="fig|1160705.3.peg.7898"/>
<evidence type="ECO:0000256" key="1">
    <source>
        <dbReference type="ARBA" id="ARBA00022505"/>
    </source>
</evidence>
<proteinExistence type="predicted"/>
<dbReference type="EMBL" id="AMLP01000251">
    <property type="protein sequence ID" value="ELS51059.1"/>
    <property type="molecule type" value="Genomic_DNA"/>
</dbReference>
<evidence type="ECO:0000256" key="2">
    <source>
        <dbReference type="ARBA" id="ARBA00023002"/>
    </source>
</evidence>
<dbReference type="Pfam" id="PF02738">
    <property type="entry name" value="MoCoBD_1"/>
    <property type="match status" value="1"/>
</dbReference>
<dbReference type="PANTHER" id="PTHR11908:SF132">
    <property type="entry name" value="ALDEHYDE OXIDASE 1-RELATED"/>
    <property type="match status" value="1"/>
</dbReference>
<dbReference type="AlphaFoldDB" id="L8P4F1"/>
<dbReference type="InterPro" id="IPR046867">
    <property type="entry name" value="AldOxase/xan_DH_MoCoBD2"/>
</dbReference>
<dbReference type="Pfam" id="PF20256">
    <property type="entry name" value="MoCoBD_2"/>
    <property type="match status" value="1"/>
</dbReference>
<dbReference type="InterPro" id="IPR036856">
    <property type="entry name" value="Ald_Oxase/Xan_DH_a/b_sf"/>
</dbReference>
<dbReference type="Gene3D" id="3.30.365.10">
    <property type="entry name" value="Aldehyde oxidase/xanthine dehydrogenase, molybdopterin binding domain"/>
    <property type="match status" value="4"/>
</dbReference>
<organism evidence="4 5">
    <name type="scientific">Streptomyces viridochromogenes Tue57</name>
    <dbReference type="NCBI Taxonomy" id="1160705"/>
    <lineage>
        <taxon>Bacteria</taxon>
        <taxon>Bacillati</taxon>
        <taxon>Actinomycetota</taxon>
        <taxon>Actinomycetes</taxon>
        <taxon>Kitasatosporales</taxon>
        <taxon>Streptomycetaceae</taxon>
        <taxon>Streptomyces</taxon>
    </lineage>
</organism>
<sequence>MIDPTALEAATGRATYLGDVVVPGTAHVALVRSSHPHARILRVDSTSARRMPGVVGVVTAAELAGVGPVPHNVDPVSLGGQHMDVPVLPADTVLYTGQPVAAVVAETPGDALAAAAAVDVAYEPLPFVLTPEEALADDAPLLVPGWRDNVIASGEFTDGDPDAAFASAEHVIEAEVAIQRATTAPMETRGYLADWDVRGRRLILWATSQNPHQLRGAVAASLGLAEHQVRVVAPRAGGSFGLKMHGYPEEILVCALARLLGRPVRWVEDRAECLLVGSREHTASLRAGANADGRLMALDVTVTGNLGAPAALPGWGQTFTASATFPGGYRLRDCRIRWRAVATNKAPWNGARGYGKELTALALERVMDRIAEVVNLDPAEVRRRNWVRVAEFPYDTATGLRLDSGDYHGLLERALKAADFDAQRVAQRQAREQGRLIGIGLGFEVVPESPDLPGSLVSGADTATVRMTPDGHVTVLTGVTSPGGGSDRGIARLVAAELGIDPAEIIVLQGDTDLCPYGYGNLGSRSLVAGGGAAVLAARDIAAKLRTVAANMLHTEADAVVLGGGTATAGDDLDRSVPLAAVAHAVHSLGFVLALGIDPALEATRTYRPGHIRHLPDAKGHIQPFATYSSALHVSVVELLPDTGELVPVRHVVAHDCGTVVDTGRVEGQLHGAVAMGMGLVLGEELAYAEDGHPRAAGFKTYLMPRATDVPPIEVVHQQTPSPFTFNGTKGAGETGVGGTVAALVNAVNDAVRPWGVRFGRLPLTPPNVLAALQRSEQSREAVVS</sequence>
<dbReference type="InterPro" id="IPR037165">
    <property type="entry name" value="AldOxase/xan_DH_Mopterin-bd_sf"/>
</dbReference>
<dbReference type="GO" id="GO:0005506">
    <property type="term" value="F:iron ion binding"/>
    <property type="evidence" value="ECO:0007669"/>
    <property type="project" value="InterPro"/>
</dbReference>
<dbReference type="InterPro" id="IPR008274">
    <property type="entry name" value="AldOxase/xan_DH_MoCoBD1"/>
</dbReference>
<accession>L8P4F1</accession>
<evidence type="ECO:0000259" key="3">
    <source>
        <dbReference type="SMART" id="SM01008"/>
    </source>
</evidence>
<keyword evidence="2" id="KW-0560">Oxidoreductase</keyword>
<dbReference type="InterPro" id="IPR000674">
    <property type="entry name" value="Ald_Oxase/Xan_DH_a/b"/>
</dbReference>
<dbReference type="GO" id="GO:0016491">
    <property type="term" value="F:oxidoreductase activity"/>
    <property type="evidence" value="ECO:0007669"/>
    <property type="project" value="UniProtKB-KW"/>
</dbReference>
<comment type="caution">
    <text evidence="4">The sequence shown here is derived from an EMBL/GenBank/DDBJ whole genome shotgun (WGS) entry which is preliminary data.</text>
</comment>
<dbReference type="Gene3D" id="3.90.1170.50">
    <property type="entry name" value="Aldehyde oxidase/xanthine dehydrogenase, a/b hammerhead"/>
    <property type="match status" value="1"/>
</dbReference>
<evidence type="ECO:0000313" key="5">
    <source>
        <dbReference type="Proteomes" id="UP000011205"/>
    </source>
</evidence>
<dbReference type="Proteomes" id="UP000011205">
    <property type="component" value="Unassembled WGS sequence"/>
</dbReference>
<dbReference type="PANTHER" id="PTHR11908">
    <property type="entry name" value="XANTHINE DEHYDROGENASE"/>
    <property type="match status" value="1"/>
</dbReference>
<evidence type="ECO:0000313" key="4">
    <source>
        <dbReference type="EMBL" id="ELS51059.1"/>
    </source>
</evidence>
<dbReference type="SUPFAM" id="SSF56003">
    <property type="entry name" value="Molybdenum cofactor-binding domain"/>
    <property type="match status" value="1"/>
</dbReference>
<feature type="domain" description="Aldehyde oxidase/xanthine dehydrogenase a/b hammerhead" evidence="3">
    <location>
        <begin position="11"/>
        <end position="126"/>
    </location>
</feature>
<keyword evidence="1" id="KW-0500">Molybdenum</keyword>
<name>L8P4F1_STRVR</name>